<protein>
    <submittedName>
        <fullName evidence="1">Uncharacterized protein</fullName>
    </submittedName>
</protein>
<dbReference type="AlphaFoldDB" id="A0A0W0F0I8"/>
<gene>
    <name evidence="1" type="ORF">WG66_17591</name>
</gene>
<reference evidence="1 2" key="1">
    <citation type="submission" date="2015-12" db="EMBL/GenBank/DDBJ databases">
        <title>Draft genome sequence of Moniliophthora roreri, the causal agent of frosty pod rot of cacao.</title>
        <authorList>
            <person name="Aime M.C."/>
            <person name="Diaz-Valderrama J.R."/>
            <person name="Kijpornyongpan T."/>
            <person name="Phillips-Mora W."/>
        </authorList>
    </citation>
    <scope>NUCLEOTIDE SEQUENCE [LARGE SCALE GENOMIC DNA]</scope>
    <source>
        <strain evidence="1 2">MCA 2952</strain>
    </source>
</reference>
<name>A0A0W0F0I8_MONRR</name>
<accession>A0A0W0F0I8</accession>
<organism evidence="1 2">
    <name type="scientific">Moniliophthora roreri</name>
    <name type="common">Frosty pod rot fungus</name>
    <name type="synonym">Monilia roreri</name>
    <dbReference type="NCBI Taxonomy" id="221103"/>
    <lineage>
        <taxon>Eukaryota</taxon>
        <taxon>Fungi</taxon>
        <taxon>Dikarya</taxon>
        <taxon>Basidiomycota</taxon>
        <taxon>Agaricomycotina</taxon>
        <taxon>Agaricomycetes</taxon>
        <taxon>Agaricomycetidae</taxon>
        <taxon>Agaricales</taxon>
        <taxon>Marasmiineae</taxon>
        <taxon>Marasmiaceae</taxon>
        <taxon>Moniliophthora</taxon>
    </lineage>
</organism>
<dbReference type="Proteomes" id="UP000054988">
    <property type="component" value="Unassembled WGS sequence"/>
</dbReference>
<sequence>MHMQLLDLPFEVLCSLPLYIRNIEDFNEASSTCSILYRAFSTATPNTILRLAAASSPTFFTPHLLIAATARQVSDWALQSSSNTEALREALQGGTDGLLNLCVEKAGLTLDDLRRLHLARFSLVNPSSDKIDKMAGDQWYQTPNF</sequence>
<evidence type="ECO:0000313" key="2">
    <source>
        <dbReference type="Proteomes" id="UP000054988"/>
    </source>
</evidence>
<proteinExistence type="predicted"/>
<comment type="caution">
    <text evidence="1">The sequence shown here is derived from an EMBL/GenBank/DDBJ whole genome shotgun (WGS) entry which is preliminary data.</text>
</comment>
<evidence type="ECO:0000313" key="1">
    <source>
        <dbReference type="EMBL" id="KTB29849.1"/>
    </source>
</evidence>
<dbReference type="EMBL" id="LATX01002409">
    <property type="protein sequence ID" value="KTB29849.1"/>
    <property type="molecule type" value="Genomic_DNA"/>
</dbReference>
<dbReference type="eggNOG" id="ENOG502SH4D">
    <property type="taxonomic scope" value="Eukaryota"/>
</dbReference>